<dbReference type="InterPro" id="IPR008753">
    <property type="entry name" value="Peptidase_M13_N"/>
</dbReference>
<dbReference type="InterPro" id="IPR000718">
    <property type="entry name" value="Peptidase_M13"/>
</dbReference>
<dbReference type="InterPro" id="IPR024079">
    <property type="entry name" value="MetalloPept_cat_dom_sf"/>
</dbReference>
<sequence>KVLFAFGTLLGLFLISTIVLATLYGLEKSKASTVNDEACSTPYCIKAANYILESIDETVDPCEDFFEFTCGTWLKTHKIPDDAGSQDTFNALRTQLDSHVV</sequence>
<gene>
    <name evidence="3" type="ORF">KXQ929_LOCUS48884</name>
</gene>
<dbReference type="Gene3D" id="3.40.390.10">
    <property type="entry name" value="Collagenase (Catalytic Domain)"/>
    <property type="match status" value="1"/>
</dbReference>
<dbReference type="SUPFAM" id="SSF55486">
    <property type="entry name" value="Metalloproteases ('zincins'), catalytic domain"/>
    <property type="match status" value="1"/>
</dbReference>
<feature type="non-terminal residue" evidence="3">
    <location>
        <position position="1"/>
    </location>
</feature>
<comment type="caution">
    <text evidence="3">The sequence shown here is derived from an EMBL/GenBank/DDBJ whole genome shotgun (WGS) entry which is preliminary data.</text>
</comment>
<proteinExistence type="predicted"/>
<dbReference type="EMBL" id="CAJOBB010019840">
    <property type="protein sequence ID" value="CAF4362265.1"/>
    <property type="molecule type" value="Genomic_DNA"/>
</dbReference>
<feature type="signal peptide" evidence="1">
    <location>
        <begin position="1"/>
        <end position="21"/>
    </location>
</feature>
<evidence type="ECO:0000256" key="1">
    <source>
        <dbReference type="SAM" id="SignalP"/>
    </source>
</evidence>
<feature type="non-terminal residue" evidence="3">
    <location>
        <position position="101"/>
    </location>
</feature>
<dbReference type="PANTHER" id="PTHR11733:SF133">
    <property type="entry name" value="PHOSPHATE-REGULATING NEUTRAL ENDOPEPTIDASE PHEX"/>
    <property type="match status" value="1"/>
</dbReference>
<protein>
    <recommendedName>
        <fullName evidence="2">Peptidase M13 N-terminal domain-containing protein</fullName>
    </recommendedName>
</protein>
<accession>A0A820LSR5</accession>
<dbReference type="Gene3D" id="1.10.1380.10">
    <property type="entry name" value="Neutral endopeptidase , domain2"/>
    <property type="match status" value="1"/>
</dbReference>
<evidence type="ECO:0000313" key="4">
    <source>
        <dbReference type="Proteomes" id="UP000663868"/>
    </source>
</evidence>
<name>A0A820LSR5_9BILA</name>
<dbReference type="GO" id="GO:0004222">
    <property type="term" value="F:metalloendopeptidase activity"/>
    <property type="evidence" value="ECO:0007669"/>
    <property type="project" value="InterPro"/>
</dbReference>
<dbReference type="GO" id="GO:0016485">
    <property type="term" value="P:protein processing"/>
    <property type="evidence" value="ECO:0007669"/>
    <property type="project" value="TreeGrafter"/>
</dbReference>
<dbReference type="GO" id="GO:0005886">
    <property type="term" value="C:plasma membrane"/>
    <property type="evidence" value="ECO:0007669"/>
    <property type="project" value="TreeGrafter"/>
</dbReference>
<dbReference type="Pfam" id="PF05649">
    <property type="entry name" value="Peptidase_M13_N"/>
    <property type="match status" value="1"/>
</dbReference>
<keyword evidence="1" id="KW-0732">Signal</keyword>
<evidence type="ECO:0000313" key="3">
    <source>
        <dbReference type="EMBL" id="CAF4362265.1"/>
    </source>
</evidence>
<dbReference type="Proteomes" id="UP000663868">
    <property type="component" value="Unassembled WGS sequence"/>
</dbReference>
<dbReference type="PROSITE" id="PS51885">
    <property type="entry name" value="NEPRILYSIN"/>
    <property type="match status" value="1"/>
</dbReference>
<organism evidence="3 4">
    <name type="scientific">Adineta steineri</name>
    <dbReference type="NCBI Taxonomy" id="433720"/>
    <lineage>
        <taxon>Eukaryota</taxon>
        <taxon>Metazoa</taxon>
        <taxon>Spiralia</taxon>
        <taxon>Gnathifera</taxon>
        <taxon>Rotifera</taxon>
        <taxon>Eurotatoria</taxon>
        <taxon>Bdelloidea</taxon>
        <taxon>Adinetida</taxon>
        <taxon>Adinetidae</taxon>
        <taxon>Adineta</taxon>
    </lineage>
</organism>
<feature type="chain" id="PRO_5032368202" description="Peptidase M13 N-terminal domain-containing protein" evidence="1">
    <location>
        <begin position="22"/>
        <end position="101"/>
    </location>
</feature>
<dbReference type="InterPro" id="IPR042089">
    <property type="entry name" value="Peptidase_M13_dom_2"/>
</dbReference>
<evidence type="ECO:0000259" key="2">
    <source>
        <dbReference type="Pfam" id="PF05649"/>
    </source>
</evidence>
<feature type="domain" description="Peptidase M13 N-terminal" evidence="2">
    <location>
        <begin position="61"/>
        <end position="98"/>
    </location>
</feature>
<reference evidence="3" key="1">
    <citation type="submission" date="2021-02" db="EMBL/GenBank/DDBJ databases">
        <authorList>
            <person name="Nowell W R."/>
        </authorList>
    </citation>
    <scope>NUCLEOTIDE SEQUENCE</scope>
</reference>
<dbReference type="AlphaFoldDB" id="A0A820LSR5"/>
<dbReference type="PANTHER" id="PTHR11733">
    <property type="entry name" value="ZINC METALLOPROTEASE FAMILY M13 NEPRILYSIN-RELATED"/>
    <property type="match status" value="1"/>
</dbReference>